<evidence type="ECO:0000256" key="15">
    <source>
        <dbReference type="SAM" id="MobiDB-lite"/>
    </source>
</evidence>
<feature type="compositionally biased region" description="Low complexity" evidence="15">
    <location>
        <begin position="216"/>
        <end position="238"/>
    </location>
</feature>
<organism evidence="19 20">
    <name type="scientific">Eolophus roseicapilla</name>
    <name type="common">Galah cockatoo</name>
    <name type="synonym">Cacatua roseicapilla</name>
    <dbReference type="NCBI Taxonomy" id="176039"/>
    <lineage>
        <taxon>Eukaryota</taxon>
        <taxon>Metazoa</taxon>
        <taxon>Chordata</taxon>
        <taxon>Craniata</taxon>
        <taxon>Vertebrata</taxon>
        <taxon>Euteleostomi</taxon>
        <taxon>Archelosauria</taxon>
        <taxon>Archosauria</taxon>
        <taxon>Dinosauria</taxon>
        <taxon>Saurischia</taxon>
        <taxon>Theropoda</taxon>
        <taxon>Coelurosauria</taxon>
        <taxon>Aves</taxon>
        <taxon>Neognathae</taxon>
        <taxon>Neoaves</taxon>
        <taxon>Telluraves</taxon>
        <taxon>Australaves</taxon>
        <taxon>Psittaciformes</taxon>
        <taxon>Cacatuidae</taxon>
        <taxon>Eolophus</taxon>
    </lineage>
</organism>
<evidence type="ECO:0000256" key="5">
    <source>
        <dbReference type="ARBA" id="ARBA00022753"/>
    </source>
</evidence>
<dbReference type="Proteomes" id="UP000637704">
    <property type="component" value="Unassembled WGS sequence"/>
</dbReference>
<name>A0A851Y1B4_EOLRO</name>
<proteinExistence type="inferred from homology"/>
<dbReference type="AlphaFoldDB" id="A0A851Y1B4"/>
<feature type="domain" description="Lysosome-associated membrane glycoprotein 2-like transmembrane" evidence="18">
    <location>
        <begin position="408"/>
        <end position="439"/>
    </location>
</feature>
<evidence type="ECO:0000256" key="9">
    <source>
        <dbReference type="ARBA" id="ARBA00023180"/>
    </source>
</evidence>
<comment type="caution">
    <text evidence="19">The sequence shown here is derived from an EMBL/GenBank/DDBJ whole genome shotgun (WGS) entry which is preliminary data.</text>
</comment>
<evidence type="ECO:0000256" key="4">
    <source>
        <dbReference type="ARBA" id="ARBA00022729"/>
    </source>
</evidence>
<evidence type="ECO:0000256" key="10">
    <source>
        <dbReference type="ARBA" id="ARBA00023228"/>
    </source>
</evidence>
<dbReference type="GO" id="GO:0072594">
    <property type="term" value="P:establishment of protein localization to organelle"/>
    <property type="evidence" value="ECO:0007669"/>
    <property type="project" value="TreeGrafter"/>
</dbReference>
<comment type="similarity">
    <text evidence="14">Belongs to the LAMP family.</text>
</comment>
<keyword evidence="7 14" id="KW-0472">Membrane</keyword>
<dbReference type="Pfam" id="PF01299">
    <property type="entry name" value="Lamp2-like_luminal"/>
    <property type="match status" value="2"/>
</dbReference>
<sequence length="441" mass="48250">LTGFLQASSSFEVKDPSGKVCIIADMTVAFSVEYKSSGQKEFAHFFLPQNATVSPQSSCGKGNTSHPLLVLDFGVGHSLSLNFSEHADKYQVEELVFHYNLSDATLFHNSTAGKMKTSSSYCITLPDVILIYFCKCCYILMRCNLFIGVRRVSHKTIIQAYMGTKYRCISSKQVNMKNVNVTFSNVTLEAYLTNGTFSMNKTECTEDMASTTAVAPTTPKQTTSQVPTTTSPVPTVSPSNPAVGKYNVTGPNGTCVLAYMGLQLNITYLKKDEKMGLDVLNFIPHNTSSSGRCNNTSAILNLTFEKTMVIFHFALNATAEKFFLQGVNVSTTLPSEAKVPRFEASNNNMSELRATLGNSYKCSAEENLQVTDKALVNVFNVQIQVFKIDGDKFGAVEECQLDENNMLIPIIVGAALAGLVLIVLIAYLIGRKRSHAGYQTI</sequence>
<evidence type="ECO:0000256" key="8">
    <source>
        <dbReference type="ARBA" id="ARBA00023157"/>
    </source>
</evidence>
<feature type="domain" description="Lysosome-associated membrane glycoprotein 2-like luminal" evidence="17">
    <location>
        <begin position="241"/>
        <end position="388"/>
    </location>
</feature>
<evidence type="ECO:0000256" key="16">
    <source>
        <dbReference type="SAM" id="Phobius"/>
    </source>
</evidence>
<evidence type="ECO:0000256" key="7">
    <source>
        <dbReference type="ARBA" id="ARBA00023136"/>
    </source>
</evidence>
<feature type="disulfide bond" evidence="14">
    <location>
        <begin position="362"/>
        <end position="399"/>
    </location>
</feature>
<dbReference type="InterPro" id="IPR048528">
    <property type="entry name" value="Lamp2-like_luminal"/>
</dbReference>
<feature type="transmembrane region" description="Helical" evidence="16">
    <location>
        <begin position="406"/>
        <end position="429"/>
    </location>
</feature>
<dbReference type="EMBL" id="WBNI01001362">
    <property type="protein sequence ID" value="NXD71445.1"/>
    <property type="molecule type" value="Genomic_DNA"/>
</dbReference>
<evidence type="ECO:0000256" key="1">
    <source>
        <dbReference type="ARBA" id="ARBA00004251"/>
    </source>
</evidence>
<evidence type="ECO:0000256" key="6">
    <source>
        <dbReference type="ARBA" id="ARBA00022989"/>
    </source>
</evidence>
<reference evidence="19" key="1">
    <citation type="submission" date="2019-09" db="EMBL/GenBank/DDBJ databases">
        <title>Bird 10,000 Genomes (B10K) Project - Family phase.</title>
        <authorList>
            <person name="Zhang G."/>
        </authorList>
    </citation>
    <scope>NUCLEOTIDE SEQUENCE</scope>
    <source>
        <strain evidence="19">B10K-DU-025-06</strain>
        <tissue evidence="19">Mixed tissue sample</tissue>
    </source>
</reference>
<dbReference type="FunFam" id="2.40.160.110:FF:000001">
    <property type="entry name" value="lysosome-associated membrane glycoprotein 2 isoform X2"/>
    <property type="match status" value="1"/>
</dbReference>
<keyword evidence="20" id="KW-1185">Reference proteome</keyword>
<dbReference type="PROSITE" id="PS51407">
    <property type="entry name" value="LAMP_3"/>
    <property type="match status" value="1"/>
</dbReference>
<dbReference type="GO" id="GO:0031902">
    <property type="term" value="C:late endosome membrane"/>
    <property type="evidence" value="ECO:0007669"/>
    <property type="project" value="TreeGrafter"/>
</dbReference>
<evidence type="ECO:0000313" key="19">
    <source>
        <dbReference type="EMBL" id="NXD71445.1"/>
    </source>
</evidence>
<dbReference type="PROSITE" id="PS00311">
    <property type="entry name" value="LAMP_2"/>
    <property type="match status" value="1"/>
</dbReference>
<dbReference type="PRINTS" id="PR00336">
    <property type="entry name" value="LYSASSOCTDMP"/>
</dbReference>
<dbReference type="Gene3D" id="2.40.160.110">
    <property type="match status" value="2"/>
</dbReference>
<keyword evidence="2" id="KW-1003">Cell membrane</keyword>
<dbReference type="GO" id="GO:0005765">
    <property type="term" value="C:lysosomal membrane"/>
    <property type="evidence" value="ECO:0007669"/>
    <property type="project" value="UniProtKB-SubCell"/>
</dbReference>
<feature type="region of interest" description="Disordered" evidence="15">
    <location>
        <begin position="211"/>
        <end position="238"/>
    </location>
</feature>
<dbReference type="PANTHER" id="PTHR11506:SF27">
    <property type="entry name" value="LYSOSOME-ASSOCIATED MEMBRANE GLYCOPROTEIN 1"/>
    <property type="match status" value="1"/>
</dbReference>
<dbReference type="InterPro" id="IPR048524">
    <property type="entry name" value="Lamp2-like_TM"/>
</dbReference>
<gene>
    <name evidence="19" type="primary">Lamp1</name>
    <name evidence="19" type="ORF">EOLROS_R05460</name>
</gene>
<evidence type="ECO:0000256" key="14">
    <source>
        <dbReference type="PROSITE-ProRule" id="PRU00740"/>
    </source>
</evidence>
<evidence type="ECO:0000256" key="13">
    <source>
        <dbReference type="ARBA" id="ARBA00074383"/>
    </source>
</evidence>
<dbReference type="PANTHER" id="PTHR11506">
    <property type="entry name" value="LYSOSOME-ASSOCIATED MEMBRANE GLYCOPROTEIN"/>
    <property type="match status" value="1"/>
</dbReference>
<evidence type="ECO:0000259" key="17">
    <source>
        <dbReference type="Pfam" id="PF01299"/>
    </source>
</evidence>
<keyword evidence="3 14" id="KW-0812">Transmembrane</keyword>
<evidence type="ECO:0000256" key="11">
    <source>
        <dbReference type="ARBA" id="ARBA00037817"/>
    </source>
</evidence>
<dbReference type="PROSITE" id="PS00310">
    <property type="entry name" value="LAMP_1"/>
    <property type="match status" value="1"/>
</dbReference>
<accession>A0A851Y1B4</accession>
<dbReference type="InterPro" id="IPR002000">
    <property type="entry name" value="Lysosome-assoc_membr_glycop"/>
</dbReference>
<comment type="caution">
    <text evidence="14">Lacks conserved residue(s) required for the propagation of feature annotation.</text>
</comment>
<keyword evidence="4" id="KW-0732">Signal</keyword>
<feature type="disulfide bond" evidence="14">
    <location>
        <begin position="255"/>
        <end position="293"/>
    </location>
</feature>
<dbReference type="InterPro" id="IPR018134">
    <property type="entry name" value="LAMP_CS"/>
</dbReference>
<keyword evidence="5" id="KW-0967">Endosome</keyword>
<keyword evidence="6 16" id="KW-1133">Transmembrane helix</keyword>
<protein>
    <recommendedName>
        <fullName evidence="13">Lysosome-associated membrane glycoprotein 1</fullName>
    </recommendedName>
</protein>
<comment type="subcellular location">
    <subcellularLocation>
        <location evidence="1">Cell membrane</location>
        <topology evidence="1">Single-pass type I membrane protein</topology>
    </subcellularLocation>
    <subcellularLocation>
        <location evidence="12">Cytolytic granule membrane</location>
        <topology evidence="12">Single-pass type I membrane protein</topology>
    </subcellularLocation>
    <subcellularLocation>
        <location evidence="11">Late endosome membrane</location>
        <topology evidence="11">Single-pass type I membrane protein</topology>
    </subcellularLocation>
    <subcellularLocation>
        <location evidence="14">Lysosome membrane</location>
        <topology evidence="14">Single-pass type I membrane protein</topology>
    </subcellularLocation>
</comment>
<dbReference type="GO" id="GO:0005886">
    <property type="term" value="C:plasma membrane"/>
    <property type="evidence" value="ECO:0007669"/>
    <property type="project" value="UniProtKB-SubCell"/>
</dbReference>
<evidence type="ECO:0000256" key="2">
    <source>
        <dbReference type="ARBA" id="ARBA00022475"/>
    </source>
</evidence>
<dbReference type="Pfam" id="PF21222">
    <property type="entry name" value="Lamp2_2nd"/>
    <property type="match status" value="1"/>
</dbReference>
<keyword evidence="9" id="KW-0325">Glycoprotein</keyword>
<feature type="non-terminal residue" evidence="19">
    <location>
        <position position="1"/>
    </location>
</feature>
<feature type="disulfide bond" evidence="14">
    <location>
        <begin position="168"/>
        <end position="204"/>
    </location>
</feature>
<evidence type="ECO:0000259" key="18">
    <source>
        <dbReference type="Pfam" id="PF21222"/>
    </source>
</evidence>
<keyword evidence="10 14" id="KW-0458">Lysosome</keyword>
<evidence type="ECO:0000256" key="12">
    <source>
        <dbReference type="ARBA" id="ARBA00060404"/>
    </source>
</evidence>
<evidence type="ECO:0000256" key="3">
    <source>
        <dbReference type="ARBA" id="ARBA00022692"/>
    </source>
</evidence>
<keyword evidence="8 14" id="KW-1015">Disulfide bond</keyword>
<dbReference type="CDD" id="cd12087">
    <property type="entry name" value="TM_EGFR-like"/>
    <property type="match status" value="1"/>
</dbReference>
<feature type="domain" description="Lysosome-associated membrane glycoprotein 2-like luminal" evidence="17">
    <location>
        <begin position="9"/>
        <end position="105"/>
    </location>
</feature>
<evidence type="ECO:0000313" key="20">
    <source>
        <dbReference type="Proteomes" id="UP000637704"/>
    </source>
</evidence>
<feature type="non-terminal residue" evidence="19">
    <location>
        <position position="441"/>
    </location>
</feature>